<organism evidence="2 3">
    <name type="scientific">Hyphomicrobium facile</name>
    <dbReference type="NCBI Taxonomy" id="51670"/>
    <lineage>
        <taxon>Bacteria</taxon>
        <taxon>Pseudomonadati</taxon>
        <taxon>Pseudomonadota</taxon>
        <taxon>Alphaproteobacteria</taxon>
        <taxon>Hyphomicrobiales</taxon>
        <taxon>Hyphomicrobiaceae</taxon>
        <taxon>Hyphomicrobium</taxon>
    </lineage>
</organism>
<evidence type="ECO:0000313" key="3">
    <source>
        <dbReference type="Proteomes" id="UP000199423"/>
    </source>
</evidence>
<feature type="region of interest" description="Disordered" evidence="1">
    <location>
        <begin position="41"/>
        <end position="65"/>
    </location>
</feature>
<feature type="compositionally biased region" description="Basic and acidic residues" evidence="1">
    <location>
        <begin position="44"/>
        <end position="65"/>
    </location>
</feature>
<gene>
    <name evidence="2" type="ORF">SAMN04488557_1517</name>
</gene>
<dbReference type="EMBL" id="FPCH01000002">
    <property type="protein sequence ID" value="SFV32209.1"/>
    <property type="molecule type" value="Genomic_DNA"/>
</dbReference>
<reference evidence="3" key="1">
    <citation type="submission" date="2016-10" db="EMBL/GenBank/DDBJ databases">
        <authorList>
            <person name="Varghese N."/>
            <person name="Submissions S."/>
        </authorList>
    </citation>
    <scope>NUCLEOTIDE SEQUENCE [LARGE SCALE GENOMIC DNA]</scope>
    <source>
        <strain evidence="3">DSM 1565</strain>
    </source>
</reference>
<dbReference type="Proteomes" id="UP000199423">
    <property type="component" value="Unassembled WGS sequence"/>
</dbReference>
<protein>
    <submittedName>
        <fullName evidence="2">Uncharacterized protein</fullName>
    </submittedName>
</protein>
<accession>A0A1I7NC31</accession>
<sequence length="65" mass="7575">MIVARDIDDWMFHFERQAGPRLKEIFELNLDGLPPAIASRLKKLRTEEHPQADDHDAKDASPHKR</sequence>
<evidence type="ECO:0000313" key="2">
    <source>
        <dbReference type="EMBL" id="SFV32209.1"/>
    </source>
</evidence>
<dbReference type="AlphaFoldDB" id="A0A1I7NC31"/>
<proteinExistence type="predicted"/>
<keyword evidence="3" id="KW-1185">Reference proteome</keyword>
<name>A0A1I7NC31_9HYPH</name>
<dbReference type="RefSeq" id="WP_092866718.1">
    <property type="nucleotide sequence ID" value="NZ_FPCH01000002.1"/>
</dbReference>
<evidence type="ECO:0000256" key="1">
    <source>
        <dbReference type="SAM" id="MobiDB-lite"/>
    </source>
</evidence>